<evidence type="ECO:0000313" key="2">
    <source>
        <dbReference type="EMBL" id="MDQ0533185.1"/>
    </source>
</evidence>
<dbReference type="InterPro" id="IPR005025">
    <property type="entry name" value="FMN_Rdtase-like_dom"/>
</dbReference>
<dbReference type="EMBL" id="JAUSVU010000005">
    <property type="protein sequence ID" value="MDQ0533185.1"/>
    <property type="molecule type" value="Genomic_DNA"/>
</dbReference>
<organism evidence="2 3">
    <name type="scientific">Azospirillum picis</name>
    <dbReference type="NCBI Taxonomy" id="488438"/>
    <lineage>
        <taxon>Bacteria</taxon>
        <taxon>Pseudomonadati</taxon>
        <taxon>Pseudomonadota</taxon>
        <taxon>Alphaproteobacteria</taxon>
        <taxon>Rhodospirillales</taxon>
        <taxon>Azospirillaceae</taxon>
        <taxon>Azospirillum</taxon>
    </lineage>
</organism>
<feature type="domain" description="NADPH-dependent FMN reductase-like" evidence="1">
    <location>
        <begin position="14"/>
        <end position="168"/>
    </location>
</feature>
<accession>A0ABU0MI99</accession>
<dbReference type="RefSeq" id="WP_209980885.1">
    <property type="nucleotide sequence ID" value="NZ_JAGINO010000005.1"/>
</dbReference>
<name>A0ABU0MI99_9PROT</name>
<sequence>MAPTAASPAASLTVIALNCTLKPSGKPSSTDRLLEQVLVELKGQGVMPEGGVVRVADLDIKPGVTSDEGEGDDWPALRRRILDADILLIGTPIWLGQPSSVCKRVLERMDAFLDETDGQSRMPSFGKVAAVCVVGNEDGAHHVHAELYQALNDVGFTLPAVAGTYWVGEAMQGTDYKDLDETPEAVAATNAMLARHAAHLARLLKGKGYPGAPE</sequence>
<dbReference type="SUPFAM" id="SSF52218">
    <property type="entry name" value="Flavoproteins"/>
    <property type="match status" value="1"/>
</dbReference>
<gene>
    <name evidence="2" type="ORF">QO018_002034</name>
</gene>
<dbReference type="InterPro" id="IPR029039">
    <property type="entry name" value="Flavoprotein-like_sf"/>
</dbReference>
<keyword evidence="3" id="KW-1185">Reference proteome</keyword>
<comment type="caution">
    <text evidence="2">The sequence shown here is derived from an EMBL/GenBank/DDBJ whole genome shotgun (WGS) entry which is preliminary data.</text>
</comment>
<dbReference type="Pfam" id="PF03358">
    <property type="entry name" value="FMN_red"/>
    <property type="match status" value="1"/>
</dbReference>
<evidence type="ECO:0000313" key="3">
    <source>
        <dbReference type="Proteomes" id="UP001244552"/>
    </source>
</evidence>
<evidence type="ECO:0000259" key="1">
    <source>
        <dbReference type="Pfam" id="PF03358"/>
    </source>
</evidence>
<dbReference type="Proteomes" id="UP001244552">
    <property type="component" value="Unassembled WGS sequence"/>
</dbReference>
<proteinExistence type="predicted"/>
<reference evidence="2 3" key="1">
    <citation type="submission" date="2023-07" db="EMBL/GenBank/DDBJ databases">
        <title>Genomic Encyclopedia of Type Strains, Phase IV (KMG-IV): sequencing the most valuable type-strain genomes for metagenomic binning, comparative biology and taxonomic classification.</title>
        <authorList>
            <person name="Goeker M."/>
        </authorList>
    </citation>
    <scope>NUCLEOTIDE SEQUENCE [LARGE SCALE GENOMIC DNA]</scope>
    <source>
        <strain evidence="2 3">DSM 19922</strain>
    </source>
</reference>
<protein>
    <submittedName>
        <fullName evidence="2">Multimeric flavodoxin WrbA</fullName>
    </submittedName>
</protein>
<dbReference type="Gene3D" id="3.40.50.360">
    <property type="match status" value="1"/>
</dbReference>